<dbReference type="EMBL" id="CAKOGL010000025">
    <property type="protein sequence ID" value="CAH2102523.1"/>
    <property type="molecule type" value="Genomic_DNA"/>
</dbReference>
<organism evidence="1 2">
    <name type="scientific">Euphydryas editha</name>
    <name type="common">Edith's checkerspot</name>
    <dbReference type="NCBI Taxonomy" id="104508"/>
    <lineage>
        <taxon>Eukaryota</taxon>
        <taxon>Metazoa</taxon>
        <taxon>Ecdysozoa</taxon>
        <taxon>Arthropoda</taxon>
        <taxon>Hexapoda</taxon>
        <taxon>Insecta</taxon>
        <taxon>Pterygota</taxon>
        <taxon>Neoptera</taxon>
        <taxon>Endopterygota</taxon>
        <taxon>Lepidoptera</taxon>
        <taxon>Glossata</taxon>
        <taxon>Ditrysia</taxon>
        <taxon>Papilionoidea</taxon>
        <taxon>Nymphalidae</taxon>
        <taxon>Nymphalinae</taxon>
        <taxon>Euphydryas</taxon>
    </lineage>
</organism>
<dbReference type="AlphaFoldDB" id="A0AAU9UTL3"/>
<keyword evidence="2" id="KW-1185">Reference proteome</keyword>
<evidence type="ECO:0000313" key="2">
    <source>
        <dbReference type="Proteomes" id="UP001153954"/>
    </source>
</evidence>
<comment type="caution">
    <text evidence="1">The sequence shown here is derived from an EMBL/GenBank/DDBJ whole genome shotgun (WGS) entry which is preliminary data.</text>
</comment>
<dbReference type="Proteomes" id="UP001153954">
    <property type="component" value="Unassembled WGS sequence"/>
</dbReference>
<gene>
    <name evidence="1" type="ORF">EEDITHA_LOCUS17139</name>
</gene>
<name>A0AAU9UTL3_EUPED</name>
<reference evidence="1" key="1">
    <citation type="submission" date="2022-03" db="EMBL/GenBank/DDBJ databases">
        <authorList>
            <person name="Tunstrom K."/>
        </authorList>
    </citation>
    <scope>NUCLEOTIDE SEQUENCE</scope>
</reference>
<protein>
    <submittedName>
        <fullName evidence="1">Uncharacterized protein</fullName>
    </submittedName>
</protein>
<accession>A0AAU9UTL3</accession>
<proteinExistence type="predicted"/>
<sequence length="68" mass="7257">MIAGVGAEARSNRAWECFCDVAAATEAGMLPVPSAVAPHNPDAAFKLLRRVCEVVCTFFLHSPLLLTL</sequence>
<evidence type="ECO:0000313" key="1">
    <source>
        <dbReference type="EMBL" id="CAH2102523.1"/>
    </source>
</evidence>